<evidence type="ECO:0000256" key="4">
    <source>
        <dbReference type="ARBA" id="ARBA00005189"/>
    </source>
</evidence>
<accession>A0A7X1NRN9</accession>
<evidence type="ECO:0000256" key="18">
    <source>
        <dbReference type="RuleBase" id="RU003938"/>
    </source>
</evidence>
<feature type="transmembrane region" description="Helical" evidence="20">
    <location>
        <begin position="268"/>
        <end position="287"/>
    </location>
</feature>
<keyword evidence="22" id="KW-1185">Reference proteome</keyword>
<dbReference type="PANTHER" id="PTHR46382:SF1">
    <property type="entry name" value="PHOSPHATIDATE CYTIDYLYLTRANSFERASE"/>
    <property type="match status" value="1"/>
</dbReference>
<feature type="transmembrane region" description="Helical" evidence="20">
    <location>
        <begin position="202"/>
        <end position="222"/>
    </location>
</feature>
<dbReference type="EC" id="2.7.7.41" evidence="6 18"/>
<keyword evidence="14" id="KW-0443">Lipid metabolism</keyword>
<sequence>MADLDPPGTDRGHGTRSAVGTEEGRTGGSEPASAPGPTTLPRTPSRTGRSGHGLFRRRRPIREPGKPSRAGRNLPAAIGVGAGLLIPVLVGLFFPVVFVGIVTLFAAVGVWEISRALELRRIHIPLVPTMAGTLVLPFSAYLGGAEGLAGGAVAAVVVLFLWRAASPAPDAARSLMAGTFTVLWVPFMLSFAMLLMKVDGGNLVIATLLLLVVANDTFGYLIGAFFGKHAMAPKISPKKSWEGFGGSIGGALVVGGLCAVLLLDQPVWIGFALAVAIVASATAGDLAESMIKRELGVKDMGTLLPGHGGVMDRLDSIVFASPVAYLLSATLIQGLL</sequence>
<keyword evidence="17" id="KW-1208">Phospholipid metabolism</keyword>
<evidence type="ECO:0000313" key="22">
    <source>
        <dbReference type="Proteomes" id="UP000326464"/>
    </source>
</evidence>
<dbReference type="OrthoDB" id="9799199at2"/>
<evidence type="ECO:0000256" key="7">
    <source>
        <dbReference type="ARBA" id="ARBA00019373"/>
    </source>
</evidence>
<dbReference type="PANTHER" id="PTHR46382">
    <property type="entry name" value="PHOSPHATIDATE CYTIDYLYLTRANSFERASE"/>
    <property type="match status" value="1"/>
</dbReference>
<evidence type="ECO:0000256" key="20">
    <source>
        <dbReference type="SAM" id="Phobius"/>
    </source>
</evidence>
<evidence type="ECO:0000256" key="11">
    <source>
        <dbReference type="ARBA" id="ARBA00022692"/>
    </source>
</evidence>
<evidence type="ECO:0000256" key="10">
    <source>
        <dbReference type="ARBA" id="ARBA00022679"/>
    </source>
</evidence>
<evidence type="ECO:0000256" key="17">
    <source>
        <dbReference type="ARBA" id="ARBA00023264"/>
    </source>
</evidence>
<keyword evidence="10 18" id="KW-0808">Transferase</keyword>
<dbReference type="EMBL" id="VJXX01000005">
    <property type="protein sequence ID" value="MPY11791.1"/>
    <property type="molecule type" value="Genomic_DNA"/>
</dbReference>
<dbReference type="Proteomes" id="UP000326464">
    <property type="component" value="Unassembled WGS sequence"/>
</dbReference>
<feature type="transmembrane region" description="Helical" evidence="20">
    <location>
        <begin position="177"/>
        <end position="196"/>
    </location>
</feature>
<protein>
    <recommendedName>
        <fullName evidence="7 18">Phosphatidate cytidylyltransferase</fullName>
        <ecNumber evidence="6 18">2.7.7.41</ecNumber>
    </recommendedName>
</protein>
<organism evidence="21 22">
    <name type="scientific">Arthrobacter bussei</name>
    <dbReference type="NCBI Taxonomy" id="2594179"/>
    <lineage>
        <taxon>Bacteria</taxon>
        <taxon>Bacillati</taxon>
        <taxon>Actinomycetota</taxon>
        <taxon>Actinomycetes</taxon>
        <taxon>Micrococcales</taxon>
        <taxon>Micrococcaceae</taxon>
        <taxon>Arthrobacter</taxon>
    </lineage>
</organism>
<comment type="similarity">
    <text evidence="5 18">Belongs to the CDS family.</text>
</comment>
<feature type="transmembrane region" description="Helical" evidence="20">
    <location>
        <begin position="148"/>
        <end position="165"/>
    </location>
</feature>
<proteinExistence type="inferred from homology"/>
<dbReference type="RefSeq" id="WP_152816679.1">
    <property type="nucleotide sequence ID" value="NZ_VJXX01000005.1"/>
</dbReference>
<reference evidence="22" key="1">
    <citation type="submission" date="2019-07" db="EMBL/GenBank/DDBJ databases">
        <title>Arthrobacter KR32 sp. nov., isolated from mountain cheese made of cows milk.</title>
        <authorList>
            <person name="Flegler A."/>
        </authorList>
    </citation>
    <scope>NUCLEOTIDE SEQUENCE [LARGE SCALE GENOMIC DNA]</scope>
    <source>
        <strain evidence="22">KR32</strain>
    </source>
</reference>
<evidence type="ECO:0000256" key="12">
    <source>
        <dbReference type="ARBA" id="ARBA00022695"/>
    </source>
</evidence>
<evidence type="ECO:0000256" key="15">
    <source>
        <dbReference type="ARBA" id="ARBA00023136"/>
    </source>
</evidence>
<evidence type="ECO:0000256" key="13">
    <source>
        <dbReference type="ARBA" id="ARBA00022989"/>
    </source>
</evidence>
<keyword evidence="12 18" id="KW-0548">Nucleotidyltransferase</keyword>
<dbReference type="AlphaFoldDB" id="A0A7X1NRN9"/>
<comment type="pathway">
    <text evidence="3 18">Phospholipid metabolism; CDP-diacylglycerol biosynthesis; CDP-diacylglycerol from sn-glycerol 3-phosphate: step 3/3.</text>
</comment>
<dbReference type="InterPro" id="IPR000374">
    <property type="entry name" value="PC_trans"/>
</dbReference>
<feature type="region of interest" description="Disordered" evidence="19">
    <location>
        <begin position="1"/>
        <end position="72"/>
    </location>
</feature>
<gene>
    <name evidence="21" type="ORF">FNH21_13885</name>
</gene>
<keyword evidence="9" id="KW-0444">Lipid biosynthesis</keyword>
<comment type="caution">
    <text evidence="21">The sequence shown here is derived from an EMBL/GenBank/DDBJ whole genome shotgun (WGS) entry which is preliminary data.</text>
</comment>
<comment type="catalytic activity">
    <reaction evidence="1 18">
        <text>a 1,2-diacyl-sn-glycero-3-phosphate + CTP + H(+) = a CDP-1,2-diacyl-sn-glycerol + diphosphate</text>
        <dbReference type="Rhea" id="RHEA:16229"/>
        <dbReference type="ChEBI" id="CHEBI:15378"/>
        <dbReference type="ChEBI" id="CHEBI:33019"/>
        <dbReference type="ChEBI" id="CHEBI:37563"/>
        <dbReference type="ChEBI" id="CHEBI:58332"/>
        <dbReference type="ChEBI" id="CHEBI:58608"/>
        <dbReference type="EC" id="2.7.7.41"/>
    </reaction>
</comment>
<evidence type="ECO:0000256" key="8">
    <source>
        <dbReference type="ARBA" id="ARBA00022475"/>
    </source>
</evidence>
<evidence type="ECO:0000256" key="16">
    <source>
        <dbReference type="ARBA" id="ARBA00023209"/>
    </source>
</evidence>
<comment type="pathway">
    <text evidence="4">Lipid metabolism.</text>
</comment>
<evidence type="ECO:0000256" key="1">
    <source>
        <dbReference type="ARBA" id="ARBA00001698"/>
    </source>
</evidence>
<evidence type="ECO:0000256" key="3">
    <source>
        <dbReference type="ARBA" id="ARBA00005119"/>
    </source>
</evidence>
<keyword evidence="15 20" id="KW-0472">Membrane</keyword>
<name>A0A7X1NRN9_9MICC</name>
<feature type="transmembrane region" description="Helical" evidence="20">
    <location>
        <begin position="84"/>
        <end position="110"/>
    </location>
</feature>
<evidence type="ECO:0000256" key="9">
    <source>
        <dbReference type="ARBA" id="ARBA00022516"/>
    </source>
</evidence>
<evidence type="ECO:0000256" key="5">
    <source>
        <dbReference type="ARBA" id="ARBA00010185"/>
    </source>
</evidence>
<dbReference type="GO" id="GO:0005886">
    <property type="term" value="C:plasma membrane"/>
    <property type="evidence" value="ECO:0007669"/>
    <property type="project" value="UniProtKB-SubCell"/>
</dbReference>
<evidence type="ECO:0000256" key="19">
    <source>
        <dbReference type="SAM" id="MobiDB-lite"/>
    </source>
</evidence>
<keyword evidence="11 18" id="KW-0812">Transmembrane</keyword>
<dbReference type="GO" id="GO:0016024">
    <property type="term" value="P:CDP-diacylglycerol biosynthetic process"/>
    <property type="evidence" value="ECO:0007669"/>
    <property type="project" value="UniProtKB-UniPathway"/>
</dbReference>
<feature type="transmembrane region" description="Helical" evidence="20">
    <location>
        <begin position="243"/>
        <end position="262"/>
    </location>
</feature>
<dbReference type="Pfam" id="PF01148">
    <property type="entry name" value="CTP_transf_1"/>
    <property type="match status" value="1"/>
</dbReference>
<dbReference type="PROSITE" id="PS01315">
    <property type="entry name" value="CDS"/>
    <property type="match status" value="1"/>
</dbReference>
<keyword evidence="8" id="KW-1003">Cell membrane</keyword>
<comment type="subcellular location">
    <subcellularLocation>
        <location evidence="2">Cell membrane</location>
        <topology evidence="2">Multi-pass membrane protein</topology>
    </subcellularLocation>
</comment>
<keyword evidence="13 20" id="KW-1133">Transmembrane helix</keyword>
<keyword evidence="16" id="KW-0594">Phospholipid biosynthesis</keyword>
<evidence type="ECO:0000313" key="21">
    <source>
        <dbReference type="EMBL" id="MPY11791.1"/>
    </source>
</evidence>
<evidence type="ECO:0000256" key="2">
    <source>
        <dbReference type="ARBA" id="ARBA00004651"/>
    </source>
</evidence>
<dbReference type="UniPathway" id="UPA00557">
    <property type="reaction ID" value="UER00614"/>
</dbReference>
<dbReference type="GO" id="GO:0004605">
    <property type="term" value="F:phosphatidate cytidylyltransferase activity"/>
    <property type="evidence" value="ECO:0007669"/>
    <property type="project" value="UniProtKB-EC"/>
</dbReference>
<evidence type="ECO:0000256" key="6">
    <source>
        <dbReference type="ARBA" id="ARBA00012487"/>
    </source>
</evidence>
<evidence type="ECO:0000256" key="14">
    <source>
        <dbReference type="ARBA" id="ARBA00023098"/>
    </source>
</evidence>